<evidence type="ECO:0000313" key="1">
    <source>
        <dbReference type="EMBL" id="TDG38680.1"/>
    </source>
</evidence>
<reference evidence="1 2" key="1">
    <citation type="journal article" date="2019" name="J. Hered.">
        <title>An Improved Genome Assembly for Drosophila navojoa, the Basal Species in the mojavensis Cluster.</title>
        <authorList>
            <person name="Vanderlinde T."/>
            <person name="Dupim E.G."/>
            <person name="Nazario-Yepiz N.O."/>
            <person name="Carvalho A.B."/>
        </authorList>
    </citation>
    <scope>NUCLEOTIDE SEQUENCE [LARGE SCALE GENOMIC DNA]</scope>
    <source>
        <strain evidence="1">Navoj_Jal97</strain>
        <tissue evidence="1">Whole organism</tissue>
    </source>
</reference>
<protein>
    <recommendedName>
        <fullName evidence="3">Receptor ligand binding region domain-containing protein</fullName>
    </recommendedName>
</protein>
<comment type="caution">
    <text evidence="1">The sequence shown here is derived from an EMBL/GenBank/DDBJ whole genome shotgun (WGS) entry which is preliminary data.</text>
</comment>
<accession>A0A484AS39</accession>
<dbReference type="OrthoDB" id="5984008at2759"/>
<proteinExistence type="predicted"/>
<name>A0A484AS39_DRONA</name>
<evidence type="ECO:0008006" key="3">
    <source>
        <dbReference type="Google" id="ProtNLM"/>
    </source>
</evidence>
<feature type="non-terminal residue" evidence="1">
    <location>
        <position position="235"/>
    </location>
</feature>
<dbReference type="AlphaFoldDB" id="A0A484AS39"/>
<dbReference type="EMBL" id="LSRL02002279">
    <property type="protein sequence ID" value="TDG38680.1"/>
    <property type="molecule type" value="Genomic_DNA"/>
</dbReference>
<keyword evidence="2" id="KW-1185">Reference proteome</keyword>
<organism evidence="1 2">
    <name type="scientific">Drosophila navojoa</name>
    <name type="common">Fruit fly</name>
    <dbReference type="NCBI Taxonomy" id="7232"/>
    <lineage>
        <taxon>Eukaryota</taxon>
        <taxon>Metazoa</taxon>
        <taxon>Ecdysozoa</taxon>
        <taxon>Arthropoda</taxon>
        <taxon>Hexapoda</taxon>
        <taxon>Insecta</taxon>
        <taxon>Pterygota</taxon>
        <taxon>Neoptera</taxon>
        <taxon>Endopterygota</taxon>
        <taxon>Diptera</taxon>
        <taxon>Brachycera</taxon>
        <taxon>Muscomorpha</taxon>
        <taxon>Ephydroidea</taxon>
        <taxon>Drosophilidae</taxon>
        <taxon>Drosophila</taxon>
    </lineage>
</organism>
<gene>
    <name evidence="1" type="ORF">AWZ03_014898</name>
</gene>
<dbReference type="Proteomes" id="UP000295192">
    <property type="component" value="Unassembled WGS sequence"/>
</dbReference>
<sequence length="235" mass="27191">MDSNYAQLYELSKDRHLGNRVIYGQHLHLTARMDRTNIVRFWLCIGVSLVTAKELKITFWIEPVQRAEFDTDIAAVLKELETLQLDTRISDAVVQLSRTDDQQDMDSFCEILGSVGSSVIIDLSYSRWSHGYGLAHTHGVAYVRFDRIMRPFLDMFADFMRQKRANNVVMIFQNARDTMEAMKQLLTGYPFRALILDASDMQSEDFVERLVRLRPTPNYYAIFARGAAMNGIFER</sequence>
<evidence type="ECO:0000313" key="2">
    <source>
        <dbReference type="Proteomes" id="UP000295192"/>
    </source>
</evidence>